<feature type="domain" description="VOC" evidence="1">
    <location>
        <begin position="2"/>
        <end position="142"/>
    </location>
</feature>
<dbReference type="PROSITE" id="PS51819">
    <property type="entry name" value="VOC"/>
    <property type="match status" value="1"/>
</dbReference>
<dbReference type="PANTHER" id="PTHR40265:SF1">
    <property type="entry name" value="GLYOXALASE-LIKE DOMAIN-CONTAINING PROTEIN"/>
    <property type="match status" value="1"/>
</dbReference>
<evidence type="ECO:0000313" key="3">
    <source>
        <dbReference type="Proteomes" id="UP000188184"/>
    </source>
</evidence>
<dbReference type="InterPro" id="IPR029068">
    <property type="entry name" value="Glyas_Bleomycin-R_OHBP_Dase"/>
</dbReference>
<dbReference type="InterPro" id="IPR037523">
    <property type="entry name" value="VOC_core"/>
</dbReference>
<name>A0A1Q2L3F9_9BACL</name>
<dbReference type="Pfam" id="PF13468">
    <property type="entry name" value="Glyoxalase_3"/>
    <property type="match status" value="1"/>
</dbReference>
<evidence type="ECO:0000259" key="1">
    <source>
        <dbReference type="PROSITE" id="PS51819"/>
    </source>
</evidence>
<dbReference type="EMBL" id="CP019640">
    <property type="protein sequence ID" value="AQQ54961.1"/>
    <property type="molecule type" value="Genomic_DNA"/>
</dbReference>
<protein>
    <recommendedName>
        <fullName evidence="1">VOC domain-containing protein</fullName>
    </recommendedName>
</protein>
<sequence>MMLDHIVHLTRKDPEYTVKIWKKEGLHAVVGGRHRQWGTQNALLYTATSYVEWLSLEEQETAKLANHPLTELLLHDEVGFGTICLRTDDIHETDQRLQRAGFTTTGVMPAERQTASGATRRWQLLFIKEEISDELPFPFFIEWEEEDASRYEKLRRDGTILPENEALNIEKCVFGVKEPATAEERWKRLLGGSLQLPNCRMEFRESTNQRERLEEVVFKNGTRKMMFEQGRYLVP</sequence>
<gene>
    <name evidence="2" type="ORF">B0X71_02250</name>
</gene>
<organism evidence="2 3">
    <name type="scientific">Planococcus lenghuensis</name>
    <dbReference type="NCBI Taxonomy" id="2213202"/>
    <lineage>
        <taxon>Bacteria</taxon>
        <taxon>Bacillati</taxon>
        <taxon>Bacillota</taxon>
        <taxon>Bacilli</taxon>
        <taxon>Bacillales</taxon>
        <taxon>Caryophanaceae</taxon>
        <taxon>Planococcus</taxon>
    </lineage>
</organism>
<dbReference type="KEGG" id="pmar:B0X71_02250"/>
<dbReference type="InterPro" id="IPR025870">
    <property type="entry name" value="Glyoxalase-like_dom"/>
</dbReference>
<dbReference type="AlphaFoldDB" id="A0A1Q2L3F9"/>
<evidence type="ECO:0000313" key="2">
    <source>
        <dbReference type="EMBL" id="AQQ54961.1"/>
    </source>
</evidence>
<accession>A0A1Q2L3F9</accession>
<dbReference type="SUPFAM" id="SSF54593">
    <property type="entry name" value="Glyoxalase/Bleomycin resistance protein/Dihydroxybiphenyl dioxygenase"/>
    <property type="match status" value="1"/>
</dbReference>
<dbReference type="Gene3D" id="3.10.180.10">
    <property type="entry name" value="2,3-Dihydroxybiphenyl 1,2-Dioxygenase, domain 1"/>
    <property type="match status" value="1"/>
</dbReference>
<keyword evidence="3" id="KW-1185">Reference proteome</keyword>
<reference evidence="2 3" key="1">
    <citation type="submission" date="2017-02" db="EMBL/GenBank/DDBJ databases">
        <title>The complete genomic sequence of a novel cold adapted crude oil-degrading bacterium Planococcus qaidamina Y42.</title>
        <authorList>
            <person name="Yang R."/>
        </authorList>
    </citation>
    <scope>NUCLEOTIDE SEQUENCE [LARGE SCALE GENOMIC DNA]</scope>
    <source>
        <strain evidence="2 3">Y42</strain>
    </source>
</reference>
<dbReference type="Proteomes" id="UP000188184">
    <property type="component" value="Chromosome"/>
</dbReference>
<dbReference type="PANTHER" id="PTHR40265">
    <property type="entry name" value="BLL2707 PROTEIN"/>
    <property type="match status" value="1"/>
</dbReference>
<dbReference type="OrthoDB" id="9111355at2"/>
<proteinExistence type="predicted"/>